<dbReference type="Pfam" id="PF04165">
    <property type="entry name" value="DUF401"/>
    <property type="match status" value="1"/>
</dbReference>
<reference evidence="3" key="1">
    <citation type="submission" date="2016-10" db="EMBL/GenBank/DDBJ databases">
        <authorList>
            <person name="Varghese N."/>
            <person name="Submissions S."/>
        </authorList>
    </citation>
    <scope>NUCLEOTIDE SEQUENCE [LARGE SCALE GENOMIC DNA]</scope>
    <source>
        <strain evidence="3">DSM 17038</strain>
    </source>
</reference>
<dbReference type="PANTHER" id="PTHR39556:SF1">
    <property type="entry name" value="PROTEIN, PUTATIVE-RELATED"/>
    <property type="match status" value="1"/>
</dbReference>
<proteinExistence type="predicted"/>
<dbReference type="Proteomes" id="UP000199337">
    <property type="component" value="Unassembled WGS sequence"/>
</dbReference>
<protein>
    <submittedName>
        <fullName evidence="2">Uncharacterized protein</fullName>
    </submittedName>
</protein>
<feature type="transmembrane region" description="Helical" evidence="1">
    <location>
        <begin position="54"/>
        <end position="82"/>
    </location>
</feature>
<dbReference type="PANTHER" id="PTHR39556">
    <property type="entry name" value="PROTEIN, PUTATIVE-RELATED"/>
    <property type="match status" value="1"/>
</dbReference>
<name>A0A1I2PAF6_9FIRM</name>
<feature type="transmembrane region" description="Helical" evidence="1">
    <location>
        <begin position="128"/>
        <end position="150"/>
    </location>
</feature>
<keyword evidence="1" id="KW-1133">Transmembrane helix</keyword>
<dbReference type="AlphaFoldDB" id="A0A1I2PAF6"/>
<dbReference type="RefSeq" id="WP_165613354.1">
    <property type="nucleotide sequence ID" value="NZ_FOOX01000002.1"/>
</dbReference>
<dbReference type="InterPro" id="IPR007294">
    <property type="entry name" value="DUF401"/>
</dbReference>
<evidence type="ECO:0000313" key="3">
    <source>
        <dbReference type="Proteomes" id="UP000199337"/>
    </source>
</evidence>
<dbReference type="STRING" id="341036.SAMN05660649_00688"/>
<organism evidence="2 3">
    <name type="scientific">Desulfotruncus arcticus DSM 17038</name>
    <dbReference type="NCBI Taxonomy" id="1121424"/>
    <lineage>
        <taxon>Bacteria</taxon>
        <taxon>Bacillati</taxon>
        <taxon>Bacillota</taxon>
        <taxon>Clostridia</taxon>
        <taxon>Eubacteriales</taxon>
        <taxon>Desulfallaceae</taxon>
        <taxon>Desulfotruncus</taxon>
    </lineage>
</organism>
<evidence type="ECO:0000313" key="2">
    <source>
        <dbReference type="EMBL" id="SFG10441.1"/>
    </source>
</evidence>
<sequence length="156" mass="17220">MLKSFFRNILLPSLKWQLAIIPPGINFLRLALDTAGVPKIIASHLLNSHFPLEALLFIMPLLISFLTGIHLAAVSISIPLFLSYLSGENLAQPMFLLLTAATVGYWMSPFHLCLILNMQYFKSNYFGTIRLMLCPALTVAIAGIFMYAAMKISGGS</sequence>
<feature type="transmembrane region" description="Helical" evidence="1">
    <location>
        <begin position="94"/>
        <end position="116"/>
    </location>
</feature>
<dbReference type="EMBL" id="FOOX01000002">
    <property type="protein sequence ID" value="SFG10441.1"/>
    <property type="molecule type" value="Genomic_DNA"/>
</dbReference>
<accession>A0A1I2PAF6</accession>
<keyword evidence="1" id="KW-0472">Membrane</keyword>
<gene>
    <name evidence="2" type="ORF">SAMN05660649_00688</name>
</gene>
<keyword evidence="1" id="KW-0812">Transmembrane</keyword>
<keyword evidence="3" id="KW-1185">Reference proteome</keyword>
<evidence type="ECO:0000256" key="1">
    <source>
        <dbReference type="SAM" id="Phobius"/>
    </source>
</evidence>